<proteinExistence type="inferred from homology"/>
<dbReference type="Proteomes" id="UP000324917">
    <property type="component" value="Unassembled WGS sequence"/>
</dbReference>
<reference evidence="6 7" key="1">
    <citation type="submission" date="2018-09" db="EMBL/GenBank/DDBJ databases">
        <title>Evolutionary history of phycoerythrin pigmentation in the water bloom-forming cyanobacterium Microcystis aeruginosa.</title>
        <authorList>
            <person name="Tanabe Y."/>
            <person name="Tanabe Y."/>
            <person name="Yamaguchi H."/>
        </authorList>
    </citation>
    <scope>NUCLEOTIDE SEQUENCE [LARGE SCALE GENOMIC DNA]</scope>
    <source>
        <strain evidence="6 7">NIES-2520</strain>
    </source>
</reference>
<dbReference type="PRINTS" id="PR00153">
    <property type="entry name" value="CSAPPISMRASE"/>
</dbReference>
<evidence type="ECO:0000313" key="7">
    <source>
        <dbReference type="Proteomes" id="UP000324917"/>
    </source>
</evidence>
<dbReference type="PROSITE" id="PS51257">
    <property type="entry name" value="PROKAR_LIPOPROTEIN"/>
    <property type="match status" value="1"/>
</dbReference>
<keyword evidence="2 3" id="KW-0413">Isomerase</keyword>
<gene>
    <name evidence="6" type="primary">ppiB</name>
    <name evidence="6" type="ORF">MiTe_00786</name>
</gene>
<dbReference type="AlphaFoldDB" id="A0A5A5RGB0"/>
<keyword evidence="1 3" id="KW-0697">Rotamase</keyword>
<dbReference type="RefSeq" id="WP_149985760.1">
    <property type="nucleotide sequence ID" value="NZ_BHVP01000009.1"/>
</dbReference>
<comment type="catalytic activity">
    <reaction evidence="3">
        <text>[protein]-peptidylproline (omega=180) = [protein]-peptidylproline (omega=0)</text>
        <dbReference type="Rhea" id="RHEA:16237"/>
        <dbReference type="Rhea" id="RHEA-COMP:10747"/>
        <dbReference type="Rhea" id="RHEA-COMP:10748"/>
        <dbReference type="ChEBI" id="CHEBI:83833"/>
        <dbReference type="ChEBI" id="CHEBI:83834"/>
        <dbReference type="EC" id="5.2.1.8"/>
    </reaction>
</comment>
<feature type="domain" description="PPIase cyclophilin-type" evidence="5">
    <location>
        <begin position="78"/>
        <end position="229"/>
    </location>
</feature>
<organism evidence="6 7">
    <name type="scientific">Microcystis aeruginosa NIES-2520</name>
    <dbReference type="NCBI Taxonomy" id="2303982"/>
    <lineage>
        <taxon>Bacteria</taxon>
        <taxon>Bacillati</taxon>
        <taxon>Cyanobacteriota</taxon>
        <taxon>Cyanophyceae</taxon>
        <taxon>Oscillatoriophycideae</taxon>
        <taxon>Chroococcales</taxon>
        <taxon>Microcystaceae</taxon>
        <taxon>Microcystis</taxon>
    </lineage>
</organism>
<sequence>MMKIRKYCWLSLVCVFLITTTTLFGCSSPEANSTPDNSNSSITQTSQPASSGSVNMDNYKPRLDGTAVVEMIIKGKPVTIEIDGNAAPITAGNFVDLVGRGFYNGLTFHRVVKEPQPFVAQGGDPQGRGTGGFVDPETKQSRYVPLEILLKDEKEPIYGQAIGQQATARTPIVALPHKRGAIAMARSQQPNSASSQFYFALSDINFLDGDYAVFGYVTEGMEVIDTLKQGDKIDSAKVVSGAENLKK</sequence>
<evidence type="ECO:0000256" key="3">
    <source>
        <dbReference type="RuleBase" id="RU363019"/>
    </source>
</evidence>
<protein>
    <recommendedName>
        <fullName evidence="3">Peptidyl-prolyl cis-trans isomerase</fullName>
        <shortName evidence="3">PPIase</shortName>
        <ecNumber evidence="3">5.2.1.8</ecNumber>
    </recommendedName>
</protein>
<dbReference type="GO" id="GO:0003755">
    <property type="term" value="F:peptidyl-prolyl cis-trans isomerase activity"/>
    <property type="evidence" value="ECO:0007669"/>
    <property type="project" value="UniProtKB-UniRule"/>
</dbReference>
<dbReference type="PANTHER" id="PTHR43246">
    <property type="entry name" value="PEPTIDYL-PROLYL CIS-TRANS ISOMERASE CYP38, CHLOROPLASTIC"/>
    <property type="match status" value="1"/>
</dbReference>
<evidence type="ECO:0000256" key="2">
    <source>
        <dbReference type="ARBA" id="ARBA00023235"/>
    </source>
</evidence>
<feature type="region of interest" description="Disordered" evidence="4">
    <location>
        <begin position="30"/>
        <end position="57"/>
    </location>
</feature>
<name>A0A5A5RGB0_MICAE</name>
<dbReference type="InterPro" id="IPR044665">
    <property type="entry name" value="E_coli_cyclophilin_A-like"/>
</dbReference>
<dbReference type="PROSITE" id="PS50072">
    <property type="entry name" value="CSA_PPIASE_2"/>
    <property type="match status" value="1"/>
</dbReference>
<dbReference type="EMBL" id="BHVP01000009">
    <property type="protein sequence ID" value="GCA73965.1"/>
    <property type="molecule type" value="Genomic_DNA"/>
</dbReference>
<dbReference type="Gene3D" id="2.40.100.10">
    <property type="entry name" value="Cyclophilin-like"/>
    <property type="match status" value="1"/>
</dbReference>
<dbReference type="SUPFAM" id="SSF50891">
    <property type="entry name" value="Cyclophilin-like"/>
    <property type="match status" value="1"/>
</dbReference>
<evidence type="ECO:0000256" key="4">
    <source>
        <dbReference type="SAM" id="MobiDB-lite"/>
    </source>
</evidence>
<comment type="function">
    <text evidence="3">PPIases accelerate the folding of proteins. It catalyzes the cis-trans isomerization of proline imidic peptide bonds in oligopeptides.</text>
</comment>
<dbReference type="InterPro" id="IPR029000">
    <property type="entry name" value="Cyclophilin-like_dom_sf"/>
</dbReference>
<dbReference type="EC" id="5.2.1.8" evidence="3"/>
<feature type="chain" id="PRO_5023030159" description="Peptidyl-prolyl cis-trans isomerase" evidence="3">
    <location>
        <begin position="26"/>
        <end position="247"/>
    </location>
</feature>
<accession>A0A5A5RGB0</accession>
<comment type="caution">
    <text evidence="6">The sequence shown here is derived from an EMBL/GenBank/DDBJ whole genome shotgun (WGS) entry which is preliminary data.</text>
</comment>
<keyword evidence="3" id="KW-0732">Signal</keyword>
<feature type="compositionally biased region" description="Polar residues" evidence="4">
    <location>
        <begin position="30"/>
        <end position="56"/>
    </location>
</feature>
<dbReference type="InterPro" id="IPR002130">
    <property type="entry name" value="Cyclophilin-type_PPIase_dom"/>
</dbReference>
<comment type="similarity">
    <text evidence="3">Belongs to the cyclophilin-type PPIase family.</text>
</comment>
<dbReference type="Pfam" id="PF00160">
    <property type="entry name" value="Pro_isomerase"/>
    <property type="match status" value="1"/>
</dbReference>
<dbReference type="CDD" id="cd01924">
    <property type="entry name" value="cyclophilin_TLP40_like"/>
    <property type="match status" value="1"/>
</dbReference>
<feature type="signal peptide" evidence="3">
    <location>
        <begin position="1"/>
        <end position="25"/>
    </location>
</feature>
<evidence type="ECO:0000259" key="5">
    <source>
        <dbReference type="PROSITE" id="PS50072"/>
    </source>
</evidence>
<evidence type="ECO:0000256" key="1">
    <source>
        <dbReference type="ARBA" id="ARBA00023110"/>
    </source>
</evidence>
<evidence type="ECO:0000313" key="6">
    <source>
        <dbReference type="EMBL" id="GCA73965.1"/>
    </source>
</evidence>